<dbReference type="GO" id="GO:0051082">
    <property type="term" value="F:unfolded protein binding"/>
    <property type="evidence" value="ECO:0007669"/>
    <property type="project" value="TreeGrafter"/>
</dbReference>
<evidence type="ECO:0000259" key="5">
    <source>
        <dbReference type="Pfam" id="PF08547"/>
    </source>
</evidence>
<feature type="domain" description="NADH:ubiquinone oxidoreductase intermediate-associated protein 30" evidence="5">
    <location>
        <begin position="129"/>
        <end position="304"/>
    </location>
</feature>
<keyword evidence="8" id="KW-1185">Reference proteome</keyword>
<dbReference type="Pfam" id="PF08547">
    <property type="entry name" value="CIA30"/>
    <property type="match status" value="1"/>
</dbReference>
<evidence type="ECO:0000313" key="6">
    <source>
        <dbReference type="EMBL" id="CAF1098490.1"/>
    </source>
</evidence>
<evidence type="ECO:0000313" key="7">
    <source>
        <dbReference type="EMBL" id="CAF1304124.1"/>
    </source>
</evidence>
<evidence type="ECO:0000313" key="8">
    <source>
        <dbReference type="Proteomes" id="UP000663828"/>
    </source>
</evidence>
<dbReference type="Proteomes" id="UP000663852">
    <property type="component" value="Unassembled WGS sequence"/>
</dbReference>
<dbReference type="InterPro" id="IPR039131">
    <property type="entry name" value="NDUFAF1"/>
</dbReference>
<dbReference type="GO" id="GO:0032981">
    <property type="term" value="P:mitochondrial respiratory chain complex I assembly"/>
    <property type="evidence" value="ECO:0007669"/>
    <property type="project" value="TreeGrafter"/>
</dbReference>
<comment type="caution">
    <text evidence="6">The sequence shown here is derived from an EMBL/GenBank/DDBJ whole genome shotgun (WGS) entry which is preliminary data.</text>
</comment>
<sequence length="335" mass="39610">MYFRSSLRIITPIRYYLQSYATSRSYLILNNPYPNCQFLSASSPLPQPCRTFMFWRANINRELYGSPTKALATKKRRRLQKSLTQIIREGKLWRLFKDLIVPEISKWWKELQPWDRRHEFFHNDYLVIHDFSSNDEIKKWTVRTDLDEGVGESTAELVPSGHGSILFRGNISSKMVNQNTLYNKSGFAIMFSERLVGSFLMPAHQKGWTYFTHILLRIRGDGRFYEIRFHTPDQDHHHWSDMYSMVLYTRGGPYWSTAKIPFAQFFRNNMGRISDKQYPFQPLSCTQLSIAVLDAADGPFELEIGEISLLRDLRYNYDKFAYEQYTLPPYTTTYN</sequence>
<dbReference type="OrthoDB" id="42561at2759"/>
<dbReference type="PANTHER" id="PTHR13194">
    <property type="entry name" value="COMPLEX I INTERMEDIATE-ASSOCIATED PROTEIN 30"/>
    <property type="match status" value="1"/>
</dbReference>
<protein>
    <recommendedName>
        <fullName evidence="5">NADH:ubiquinone oxidoreductase intermediate-associated protein 30 domain-containing protein</fullName>
    </recommendedName>
</protein>
<organism evidence="6 8">
    <name type="scientific">Adineta ricciae</name>
    <name type="common">Rotifer</name>
    <dbReference type="NCBI Taxonomy" id="249248"/>
    <lineage>
        <taxon>Eukaryota</taxon>
        <taxon>Metazoa</taxon>
        <taxon>Spiralia</taxon>
        <taxon>Gnathifera</taxon>
        <taxon>Rotifera</taxon>
        <taxon>Eurotatoria</taxon>
        <taxon>Bdelloidea</taxon>
        <taxon>Adinetida</taxon>
        <taxon>Adinetidae</taxon>
        <taxon>Adineta</taxon>
    </lineage>
</organism>
<evidence type="ECO:0000256" key="3">
    <source>
        <dbReference type="ARBA" id="ARBA00023128"/>
    </source>
</evidence>
<name>A0A814P0X7_ADIRI</name>
<dbReference type="EMBL" id="CAJNOR010001210">
    <property type="protein sequence ID" value="CAF1098490.1"/>
    <property type="molecule type" value="Genomic_DNA"/>
</dbReference>
<dbReference type="InterPro" id="IPR008979">
    <property type="entry name" value="Galactose-bd-like_sf"/>
</dbReference>
<comment type="subcellular location">
    <subcellularLocation>
        <location evidence="1">Mitochondrion</location>
    </subcellularLocation>
</comment>
<gene>
    <name evidence="7" type="ORF">EDS130_LOCUS30776</name>
    <name evidence="6" type="ORF">XAT740_LOCUS18223</name>
</gene>
<evidence type="ECO:0000256" key="4">
    <source>
        <dbReference type="ARBA" id="ARBA00023186"/>
    </source>
</evidence>
<dbReference type="GO" id="GO:0005739">
    <property type="term" value="C:mitochondrion"/>
    <property type="evidence" value="ECO:0007669"/>
    <property type="project" value="UniProtKB-SubCell"/>
</dbReference>
<accession>A0A814P0X7</accession>
<dbReference type="EMBL" id="CAJNOJ010000219">
    <property type="protein sequence ID" value="CAF1304124.1"/>
    <property type="molecule type" value="Genomic_DNA"/>
</dbReference>
<dbReference type="SUPFAM" id="SSF49785">
    <property type="entry name" value="Galactose-binding domain-like"/>
    <property type="match status" value="1"/>
</dbReference>
<dbReference type="GO" id="GO:0006120">
    <property type="term" value="P:mitochondrial electron transport, NADH to ubiquinone"/>
    <property type="evidence" value="ECO:0007669"/>
    <property type="project" value="TreeGrafter"/>
</dbReference>
<keyword evidence="4" id="KW-0143">Chaperone</keyword>
<keyword evidence="3" id="KW-0496">Mitochondrion</keyword>
<evidence type="ECO:0000256" key="2">
    <source>
        <dbReference type="ARBA" id="ARBA00007884"/>
    </source>
</evidence>
<dbReference type="PANTHER" id="PTHR13194:SF18">
    <property type="entry name" value="COMPLEX I INTERMEDIATE-ASSOCIATED PROTEIN 30, MITOCHONDRIAL"/>
    <property type="match status" value="1"/>
</dbReference>
<proteinExistence type="inferred from homology"/>
<evidence type="ECO:0000256" key="1">
    <source>
        <dbReference type="ARBA" id="ARBA00004173"/>
    </source>
</evidence>
<dbReference type="AlphaFoldDB" id="A0A814P0X7"/>
<reference evidence="6" key="1">
    <citation type="submission" date="2021-02" db="EMBL/GenBank/DDBJ databases">
        <authorList>
            <person name="Nowell W R."/>
        </authorList>
    </citation>
    <scope>NUCLEOTIDE SEQUENCE</scope>
</reference>
<dbReference type="Proteomes" id="UP000663828">
    <property type="component" value="Unassembled WGS sequence"/>
</dbReference>
<dbReference type="InterPro" id="IPR013857">
    <property type="entry name" value="NADH-UbQ_OxRdtase-assoc_prot30"/>
</dbReference>
<comment type="similarity">
    <text evidence="2">Belongs to the CIA30 family.</text>
</comment>